<sequence>MHLQIMAASDLVAVPSLLDADQCRPGAPHKSSSFGDVLTLWSNPSKSGSCQTHSNLYFCQFFLFPTDFEGQVISCAINIADIYSDLLTYFAKRLCLSLMLLYYQLVC</sequence>
<reference evidence="1 2" key="1">
    <citation type="submission" date="2021-06" db="EMBL/GenBank/DDBJ databases">
        <authorList>
            <person name="Palmer J.M."/>
        </authorList>
    </citation>
    <scope>NUCLEOTIDE SEQUENCE [LARGE SCALE GENOMIC DNA]</scope>
    <source>
        <strain evidence="1 2">XR_2019</strain>
        <tissue evidence="1">Muscle</tissue>
    </source>
</reference>
<name>A0ABV0WC20_9TELE</name>
<protein>
    <submittedName>
        <fullName evidence="1">Uncharacterized protein</fullName>
    </submittedName>
</protein>
<organism evidence="1 2">
    <name type="scientific">Xenotaenia resolanae</name>
    <dbReference type="NCBI Taxonomy" id="208358"/>
    <lineage>
        <taxon>Eukaryota</taxon>
        <taxon>Metazoa</taxon>
        <taxon>Chordata</taxon>
        <taxon>Craniata</taxon>
        <taxon>Vertebrata</taxon>
        <taxon>Euteleostomi</taxon>
        <taxon>Actinopterygii</taxon>
        <taxon>Neopterygii</taxon>
        <taxon>Teleostei</taxon>
        <taxon>Neoteleostei</taxon>
        <taxon>Acanthomorphata</taxon>
        <taxon>Ovalentaria</taxon>
        <taxon>Atherinomorphae</taxon>
        <taxon>Cyprinodontiformes</taxon>
        <taxon>Goodeidae</taxon>
        <taxon>Xenotaenia</taxon>
    </lineage>
</organism>
<evidence type="ECO:0000313" key="1">
    <source>
        <dbReference type="EMBL" id="MEQ2266256.1"/>
    </source>
</evidence>
<gene>
    <name evidence="1" type="ORF">XENORESO_006425</name>
</gene>
<comment type="caution">
    <text evidence="1">The sequence shown here is derived from an EMBL/GenBank/DDBJ whole genome shotgun (WGS) entry which is preliminary data.</text>
</comment>
<keyword evidence="2" id="KW-1185">Reference proteome</keyword>
<dbReference type="EMBL" id="JAHRIM010040059">
    <property type="protein sequence ID" value="MEQ2266256.1"/>
    <property type="molecule type" value="Genomic_DNA"/>
</dbReference>
<proteinExistence type="predicted"/>
<evidence type="ECO:0000313" key="2">
    <source>
        <dbReference type="Proteomes" id="UP001444071"/>
    </source>
</evidence>
<accession>A0ABV0WC20</accession>
<dbReference type="Proteomes" id="UP001444071">
    <property type="component" value="Unassembled WGS sequence"/>
</dbReference>